<dbReference type="OrthoDB" id="9781032at2"/>
<dbReference type="Gene3D" id="3.40.630.10">
    <property type="entry name" value="Zn peptidases"/>
    <property type="match status" value="1"/>
</dbReference>
<feature type="domain" description="Peptidase M20 dimerisation" evidence="2">
    <location>
        <begin position="202"/>
        <end position="281"/>
    </location>
</feature>
<comment type="caution">
    <text evidence="3">The sequence shown here is derived from an EMBL/GenBank/DDBJ whole genome shotgun (WGS) entry which is preliminary data.</text>
</comment>
<dbReference type="GO" id="GO:0046657">
    <property type="term" value="P:folic acid catabolic process"/>
    <property type="evidence" value="ECO:0007669"/>
    <property type="project" value="TreeGrafter"/>
</dbReference>
<keyword evidence="4" id="KW-1185">Reference proteome</keyword>
<organism evidence="3 4">
    <name type="scientific">Keratinibaculum paraultunense</name>
    <dbReference type="NCBI Taxonomy" id="1278232"/>
    <lineage>
        <taxon>Bacteria</taxon>
        <taxon>Bacillati</taxon>
        <taxon>Bacillota</taxon>
        <taxon>Tissierellia</taxon>
        <taxon>Tissierellales</taxon>
        <taxon>Tepidimicrobiaceae</taxon>
        <taxon>Keratinibaculum</taxon>
    </lineage>
</organism>
<dbReference type="GO" id="GO:0016805">
    <property type="term" value="F:dipeptidase activity"/>
    <property type="evidence" value="ECO:0007669"/>
    <property type="project" value="InterPro"/>
</dbReference>
<dbReference type="PANTHER" id="PTHR30575">
    <property type="entry name" value="PEPTIDASE M20"/>
    <property type="match status" value="1"/>
</dbReference>
<dbReference type="InterPro" id="IPR011650">
    <property type="entry name" value="Peptidase_M20_dimer"/>
</dbReference>
<dbReference type="RefSeq" id="WP_132025525.1">
    <property type="nucleotide sequence ID" value="NZ_CP068564.1"/>
</dbReference>
<keyword evidence="3" id="KW-0378">Hydrolase</keyword>
<protein>
    <recommendedName>
        <fullName evidence="1">Peptidase M20 domain-containing protein 2</fullName>
    </recommendedName>
</protein>
<evidence type="ECO:0000313" key="4">
    <source>
        <dbReference type="Proteomes" id="UP000294567"/>
    </source>
</evidence>
<dbReference type="InterPro" id="IPR052030">
    <property type="entry name" value="Peptidase_M20/M20A_hydrolases"/>
</dbReference>
<evidence type="ECO:0000256" key="1">
    <source>
        <dbReference type="PIRNR" id="PIRNR037226"/>
    </source>
</evidence>
<dbReference type="EMBL" id="SMAE01000001">
    <property type="protein sequence ID" value="TCS91696.1"/>
    <property type="molecule type" value="Genomic_DNA"/>
</dbReference>
<dbReference type="NCBIfam" id="TIGR01891">
    <property type="entry name" value="amidohydrolases"/>
    <property type="match status" value="1"/>
</dbReference>
<sequence length="435" mass="47783">MGKEYLKEKVCNYIDEKQKEIIHIGETIFDNPELGFKEIKTAQLIKKTFMRMNIAYEDNIAITGIKATVKGKKQGPKVAIIGELDAVKTPEHPRADKLTGAAHSCGHNAQLASMIGAAYGLVSTNIIDELAGQVCFIAAPAEEFVELEYRKKLKEEGKIQFFSGKQELIRIGVFDDIDIAMMVHSHANTKERKVFLNGSSTGFIAKEIRYIGKAAHAGGNPYDGVNALNAAIVAITAINAQRETFRDEDGIRVHPIITKGGDLVNVVPSDVRLETYVRGKNSSSILKANGKVDRSFKAGAYAIGAKVKILDIPGYLPLFQDTNLSNIFEQNVSNLVEYENIIKGVDMIGSTDIGDLSHIIPVIQPTMGGYEGSAHGADFKIYDPYMAYIIPAKAMAMTVIDLLYEDGKIGKDIIKNFKPKLTKQEYLRLLNNIGV</sequence>
<dbReference type="InterPro" id="IPR017144">
    <property type="entry name" value="Xaa-Arg_dipeptidase"/>
</dbReference>
<dbReference type="GO" id="GO:0071713">
    <property type="term" value="F:para-aminobenzoyl-glutamate hydrolase activity"/>
    <property type="evidence" value="ECO:0007669"/>
    <property type="project" value="TreeGrafter"/>
</dbReference>
<dbReference type="Proteomes" id="UP000294567">
    <property type="component" value="Unassembled WGS sequence"/>
</dbReference>
<dbReference type="AlphaFoldDB" id="A0A4R3KZD9"/>
<dbReference type="InterPro" id="IPR036264">
    <property type="entry name" value="Bact_exopeptidase_dim_dom"/>
</dbReference>
<dbReference type="SUPFAM" id="SSF55031">
    <property type="entry name" value="Bacterial exopeptidase dimerisation domain"/>
    <property type="match status" value="1"/>
</dbReference>
<comment type="similarity">
    <text evidence="1">Belongs to the peptidase M20A family.</text>
</comment>
<reference evidence="3 4" key="1">
    <citation type="submission" date="2019-03" db="EMBL/GenBank/DDBJ databases">
        <title>Genomic Encyclopedia of Type Strains, Phase IV (KMG-IV): sequencing the most valuable type-strain genomes for metagenomic binning, comparative biology and taxonomic classification.</title>
        <authorList>
            <person name="Goeker M."/>
        </authorList>
    </citation>
    <scope>NUCLEOTIDE SEQUENCE [LARGE SCALE GENOMIC DNA]</scope>
    <source>
        <strain evidence="3 4">DSM 26752</strain>
    </source>
</reference>
<dbReference type="GO" id="GO:0005737">
    <property type="term" value="C:cytoplasm"/>
    <property type="evidence" value="ECO:0007669"/>
    <property type="project" value="TreeGrafter"/>
</dbReference>
<name>A0A4R3KZD9_9FIRM</name>
<gene>
    <name evidence="3" type="ORF">EDD65_101199</name>
</gene>
<evidence type="ECO:0000259" key="2">
    <source>
        <dbReference type="Pfam" id="PF07687"/>
    </source>
</evidence>
<proteinExistence type="inferred from homology"/>
<evidence type="ECO:0000313" key="3">
    <source>
        <dbReference type="EMBL" id="TCS91696.1"/>
    </source>
</evidence>
<dbReference type="InterPro" id="IPR002933">
    <property type="entry name" value="Peptidase_M20"/>
</dbReference>
<dbReference type="PANTHER" id="PTHR30575:SF3">
    <property type="entry name" value="PEPTIDASE M20 DIMERISATION DOMAIN-CONTAINING PROTEIN"/>
    <property type="match status" value="1"/>
</dbReference>
<dbReference type="Pfam" id="PF01546">
    <property type="entry name" value="Peptidase_M20"/>
    <property type="match status" value="1"/>
</dbReference>
<dbReference type="InterPro" id="IPR017439">
    <property type="entry name" value="Amidohydrolase"/>
</dbReference>
<dbReference type="Gene3D" id="3.30.70.360">
    <property type="match status" value="1"/>
</dbReference>
<dbReference type="Pfam" id="PF07687">
    <property type="entry name" value="M20_dimer"/>
    <property type="match status" value="1"/>
</dbReference>
<dbReference type="SUPFAM" id="SSF53187">
    <property type="entry name" value="Zn-dependent exopeptidases"/>
    <property type="match status" value="1"/>
</dbReference>
<dbReference type="PIRSF" id="PIRSF037226">
    <property type="entry name" value="Amidohydrolase_ACY1L2_prd"/>
    <property type="match status" value="1"/>
</dbReference>
<accession>A0A4R3KZD9</accession>